<dbReference type="GO" id="GO:0004177">
    <property type="term" value="F:aminopeptidase activity"/>
    <property type="evidence" value="ECO:0007669"/>
    <property type="project" value="UniProtKB-KW"/>
</dbReference>
<proteinExistence type="inferred from homology"/>
<reference evidence="2 3" key="1">
    <citation type="journal article" date="2016" name="PLoS Pathog.">
        <title>Biosynthesis of antibiotic leucinostatins in bio-control fungus Purpureocillium lilacinum and their inhibition on phytophthora revealed by genome mining.</title>
        <authorList>
            <person name="Wang G."/>
            <person name="Liu Z."/>
            <person name="Lin R."/>
            <person name="Li E."/>
            <person name="Mao Z."/>
            <person name="Ling J."/>
            <person name="Yang Y."/>
            <person name="Yin W.B."/>
            <person name="Xie B."/>
        </authorList>
    </citation>
    <scope>NUCLEOTIDE SEQUENCE [LARGE SCALE GENOMIC DNA]</scope>
    <source>
        <strain evidence="2">170</strain>
    </source>
</reference>
<dbReference type="OrthoDB" id="5382058at2759"/>
<accession>A0A179FJQ0</accession>
<dbReference type="GeneID" id="28853122"/>
<dbReference type="InterPro" id="IPR029058">
    <property type="entry name" value="AB_hydrolase_fold"/>
</dbReference>
<dbReference type="STRING" id="1380566.A0A179FJQ0"/>
<sequence length="457" mass="49754">MRHIVYFSALVATIIAPPVSAIQVANFPVTKDLAESYGCGEDCQKVLNKTLAIDISTVGRDFDVDFYSTAANFTHSKAGDLLKLTPLDPNSLDDRAGTTVYRMQYSSKDLDGSTVPATGFIAFPYTASFKQRGGDTRHHDKYRVVAVAHGTIGTQYGCAPSNGPGLFDYDTWKPLLERGYAVVATDYAGLGNNYTSHKYLSFRAQASDLYYSVVAARQAFGGSLTKDWMSIGYSYGGGAAWKLAESQYVKNDENYLGTVAVGPVISLDMVLDKNAKRDMLSHLPLVAPAIKAAIPSYKENMLSDKMRKRMELANKAQVCALSVLGLSLDLALEDIYSKEGLEKDKPVLLQWVKDNSPAQGDKSPAPILLIQGLNDTTAPLEVTERAWRNTCASGSEVHLSLYSGMDHSPAASAGGPEFMSWIDDQFLKAKGGKSNCTRVTREPFDAKYVKAPPEVSW</sequence>
<comment type="similarity">
    <text evidence="1">Belongs to the AB hydrolase superfamily. Lipase family.</text>
</comment>
<dbReference type="GO" id="GO:0004806">
    <property type="term" value="F:triacylglycerol lipase activity"/>
    <property type="evidence" value="ECO:0007669"/>
    <property type="project" value="UniProtKB-UniRule"/>
</dbReference>
<keyword evidence="2" id="KW-0031">Aminopeptidase</keyword>
<feature type="chain" id="PRO_5013433954" evidence="1">
    <location>
        <begin position="22"/>
        <end position="457"/>
    </location>
</feature>
<keyword evidence="1" id="KW-0732">Signal</keyword>
<dbReference type="EMBL" id="LSBJ02000005">
    <property type="protein sequence ID" value="OAQ65491.1"/>
    <property type="molecule type" value="Genomic_DNA"/>
</dbReference>
<dbReference type="RefSeq" id="XP_018142805.1">
    <property type="nucleotide sequence ID" value="XM_018289128.1"/>
</dbReference>
<dbReference type="KEGG" id="pchm:VFPPC_10820"/>
<dbReference type="PIRSF" id="PIRSF029171">
    <property type="entry name" value="Esterase_LipA"/>
    <property type="match status" value="1"/>
</dbReference>
<gene>
    <name evidence="2" type="ORF">VFPPC_10820</name>
</gene>
<comment type="caution">
    <text evidence="2">The sequence shown here is derived from an EMBL/GenBank/DDBJ whole genome shotgun (WGS) entry which is preliminary data.</text>
</comment>
<keyword evidence="3" id="KW-1185">Reference proteome</keyword>
<dbReference type="PANTHER" id="PTHR34853">
    <property type="match status" value="1"/>
</dbReference>
<dbReference type="SUPFAM" id="SSF53474">
    <property type="entry name" value="alpha/beta-Hydrolases"/>
    <property type="match status" value="1"/>
</dbReference>
<evidence type="ECO:0000313" key="2">
    <source>
        <dbReference type="EMBL" id="OAQ65491.1"/>
    </source>
</evidence>
<organism evidence="2 3">
    <name type="scientific">Pochonia chlamydosporia 170</name>
    <dbReference type="NCBI Taxonomy" id="1380566"/>
    <lineage>
        <taxon>Eukaryota</taxon>
        <taxon>Fungi</taxon>
        <taxon>Dikarya</taxon>
        <taxon>Ascomycota</taxon>
        <taxon>Pezizomycotina</taxon>
        <taxon>Sordariomycetes</taxon>
        <taxon>Hypocreomycetidae</taxon>
        <taxon>Hypocreales</taxon>
        <taxon>Clavicipitaceae</taxon>
        <taxon>Pochonia</taxon>
    </lineage>
</organism>
<dbReference type="PANTHER" id="PTHR34853:SF1">
    <property type="entry name" value="LIPASE 5"/>
    <property type="match status" value="1"/>
</dbReference>
<feature type="signal peptide" evidence="1">
    <location>
        <begin position="1"/>
        <end position="21"/>
    </location>
</feature>
<keyword evidence="2" id="KW-0645">Protease</keyword>
<name>A0A179FJQ0_METCM</name>
<dbReference type="InterPro" id="IPR005152">
    <property type="entry name" value="Lipase_secreted"/>
</dbReference>
<dbReference type="Pfam" id="PF03583">
    <property type="entry name" value="LIP"/>
    <property type="match status" value="1"/>
</dbReference>
<protein>
    <submittedName>
        <fullName evidence="2">Prolyl aminopeptidase (Secreted protein)</fullName>
    </submittedName>
</protein>
<dbReference type="GO" id="GO:0016042">
    <property type="term" value="P:lipid catabolic process"/>
    <property type="evidence" value="ECO:0007669"/>
    <property type="project" value="UniProtKB-UniRule"/>
</dbReference>
<evidence type="ECO:0000313" key="3">
    <source>
        <dbReference type="Proteomes" id="UP000078397"/>
    </source>
</evidence>
<dbReference type="AlphaFoldDB" id="A0A179FJQ0"/>
<dbReference type="Gene3D" id="3.40.50.1820">
    <property type="entry name" value="alpha/beta hydrolase"/>
    <property type="match status" value="2"/>
</dbReference>
<dbReference type="Proteomes" id="UP000078397">
    <property type="component" value="Unassembled WGS sequence"/>
</dbReference>
<evidence type="ECO:0000256" key="1">
    <source>
        <dbReference type="PIRNR" id="PIRNR029171"/>
    </source>
</evidence>
<keyword evidence="2" id="KW-0378">Hydrolase</keyword>